<dbReference type="Proteomes" id="UP000054166">
    <property type="component" value="Unassembled WGS sequence"/>
</dbReference>
<keyword evidence="2" id="KW-1185">Reference proteome</keyword>
<proteinExistence type="predicted"/>
<name>A0A0C3ELV3_PILCF</name>
<organism evidence="1 2">
    <name type="scientific">Piloderma croceum (strain F 1598)</name>
    <dbReference type="NCBI Taxonomy" id="765440"/>
    <lineage>
        <taxon>Eukaryota</taxon>
        <taxon>Fungi</taxon>
        <taxon>Dikarya</taxon>
        <taxon>Basidiomycota</taxon>
        <taxon>Agaricomycotina</taxon>
        <taxon>Agaricomycetes</taxon>
        <taxon>Agaricomycetidae</taxon>
        <taxon>Atheliales</taxon>
        <taxon>Atheliaceae</taxon>
        <taxon>Piloderma</taxon>
    </lineage>
</organism>
<dbReference type="HOGENOM" id="CLU_1171018_0_0_1"/>
<evidence type="ECO:0000313" key="2">
    <source>
        <dbReference type="Proteomes" id="UP000054166"/>
    </source>
</evidence>
<accession>A0A0C3ELV3</accession>
<evidence type="ECO:0000313" key="1">
    <source>
        <dbReference type="EMBL" id="KIM73560.1"/>
    </source>
</evidence>
<reference evidence="2" key="2">
    <citation type="submission" date="2015-01" db="EMBL/GenBank/DDBJ databases">
        <title>Evolutionary Origins and Diversification of the Mycorrhizal Mutualists.</title>
        <authorList>
            <consortium name="DOE Joint Genome Institute"/>
            <consortium name="Mycorrhizal Genomics Consortium"/>
            <person name="Kohler A."/>
            <person name="Kuo A."/>
            <person name="Nagy L.G."/>
            <person name="Floudas D."/>
            <person name="Copeland A."/>
            <person name="Barry K.W."/>
            <person name="Cichocki N."/>
            <person name="Veneault-Fourrey C."/>
            <person name="LaButti K."/>
            <person name="Lindquist E.A."/>
            <person name="Lipzen A."/>
            <person name="Lundell T."/>
            <person name="Morin E."/>
            <person name="Murat C."/>
            <person name="Riley R."/>
            <person name="Ohm R."/>
            <person name="Sun H."/>
            <person name="Tunlid A."/>
            <person name="Henrissat B."/>
            <person name="Grigoriev I.V."/>
            <person name="Hibbett D.S."/>
            <person name="Martin F."/>
        </authorList>
    </citation>
    <scope>NUCLEOTIDE SEQUENCE [LARGE SCALE GENOMIC DNA]</scope>
    <source>
        <strain evidence="2">F 1598</strain>
    </source>
</reference>
<sequence length="237" mass="26471">MSIALFATLQCAPGKRNEVFAKIAQVTEIALCEPEPLTLFVCFPTPLQAPKSPDLRAESSTEEIYFFERFQSAETRKSGTPKSTPAFYNLLSEMQTAKPPLLLGAPKVELLREQYVDFQEGIEGQVAVGSVFVQVVKNMDGKHEGDGEETNIEELIGGADGYLLSGKWIGETEIWKLYCWEGEKYRSDGGQEDKFKQGKGTGEETFNLVAKTGYVRKRVEELDGTKKISHDIQILYK</sequence>
<gene>
    <name evidence="1" type="ORF">PILCRDRAFT_829042</name>
</gene>
<evidence type="ECO:0008006" key="3">
    <source>
        <dbReference type="Google" id="ProtNLM"/>
    </source>
</evidence>
<protein>
    <recommendedName>
        <fullName evidence="3">ABM domain-containing protein</fullName>
    </recommendedName>
</protein>
<reference evidence="1 2" key="1">
    <citation type="submission" date="2014-04" db="EMBL/GenBank/DDBJ databases">
        <authorList>
            <consortium name="DOE Joint Genome Institute"/>
            <person name="Kuo A."/>
            <person name="Tarkka M."/>
            <person name="Buscot F."/>
            <person name="Kohler A."/>
            <person name="Nagy L.G."/>
            <person name="Floudas D."/>
            <person name="Copeland A."/>
            <person name="Barry K.W."/>
            <person name="Cichocki N."/>
            <person name="Veneault-Fourrey C."/>
            <person name="LaButti K."/>
            <person name="Lindquist E.A."/>
            <person name="Lipzen A."/>
            <person name="Lundell T."/>
            <person name="Morin E."/>
            <person name="Murat C."/>
            <person name="Sun H."/>
            <person name="Tunlid A."/>
            <person name="Henrissat B."/>
            <person name="Grigoriev I.V."/>
            <person name="Hibbett D.S."/>
            <person name="Martin F."/>
            <person name="Nordberg H.P."/>
            <person name="Cantor M.N."/>
            <person name="Hua S.X."/>
        </authorList>
    </citation>
    <scope>NUCLEOTIDE SEQUENCE [LARGE SCALE GENOMIC DNA]</scope>
    <source>
        <strain evidence="1 2">F 1598</strain>
    </source>
</reference>
<dbReference type="InParanoid" id="A0A0C3ELV3"/>
<dbReference type="AlphaFoldDB" id="A0A0C3ELV3"/>
<dbReference type="EMBL" id="KN833079">
    <property type="protein sequence ID" value="KIM73560.1"/>
    <property type="molecule type" value="Genomic_DNA"/>
</dbReference>